<comment type="caution">
    <text evidence="3">The sequence shown here is derived from an EMBL/GenBank/DDBJ whole genome shotgun (WGS) entry which is preliminary data.</text>
</comment>
<sequence>MLGFLPTPASTSMPDSLYGFPQASSSSLSISGDDVRYGMLASQSLPMPVPSTPSIRQDEYITYYFKHVRELQFVFAGESLTSILYPLVQAEPNGAVAYSLCALAALHHARVRMARGADPIAEDPDNENAPSRQFYDRALYRLMHAPQTNGTGQYSDSDAIAAVQLVSYAVLGGGTMDWTSPLEFACEWLAQTGIYNEENPKLTLLGMSATGRFAAKATMVRPIHRAGAVRTAVRAMTLMRGETYLIQYIDVLSSITLKQPPRFLPLYKRLFGGGGGFWASNNASPRASAQHAELRMDALTGCPDEALLALAEISALAHWKASELQSGSLSVRELIRRGDIIEKELRERATGVSMRAGDDEYQSQAALAGLDMGVTPAGLPMAMGMQPGMSGASRSPRAPVDTTKHVIAEMFRESAVLYLHTILSDSSPGVPEIINSVDQLMKLVNELPPSAYDRALVFPLFLLGAMSNNQMMREVVKHRFFMQDATMGNILLAQTVMEQVWMQRENILRATRPGGRPASFGDWRDNLRMEWASLLLM</sequence>
<protein>
    <submittedName>
        <fullName evidence="3">Uncharacterized protein</fullName>
    </submittedName>
</protein>
<dbReference type="PANTHER" id="PTHR37534:SF46">
    <property type="entry name" value="ZN(II)2CYS6 TRANSCRIPTION FACTOR (EUROFUNG)"/>
    <property type="match status" value="1"/>
</dbReference>
<accession>A0AAD7XEU5</accession>
<evidence type="ECO:0000256" key="1">
    <source>
        <dbReference type="ARBA" id="ARBA00004123"/>
    </source>
</evidence>
<dbReference type="EMBL" id="JAPEVG010000032">
    <property type="protein sequence ID" value="KAJ8494775.1"/>
    <property type="molecule type" value="Genomic_DNA"/>
</dbReference>
<dbReference type="AlphaFoldDB" id="A0AAD7XEU5"/>
<dbReference type="Pfam" id="PF11951">
    <property type="entry name" value="Fungal_trans_2"/>
    <property type="match status" value="1"/>
</dbReference>
<gene>
    <name evidence="3" type="ORF">ONZ51_g2119</name>
</gene>
<proteinExistence type="predicted"/>
<dbReference type="GO" id="GO:0005634">
    <property type="term" value="C:nucleus"/>
    <property type="evidence" value="ECO:0007669"/>
    <property type="project" value="UniProtKB-SubCell"/>
</dbReference>
<evidence type="ECO:0000313" key="4">
    <source>
        <dbReference type="Proteomes" id="UP001215151"/>
    </source>
</evidence>
<evidence type="ECO:0000256" key="2">
    <source>
        <dbReference type="ARBA" id="ARBA00023242"/>
    </source>
</evidence>
<evidence type="ECO:0000313" key="3">
    <source>
        <dbReference type="EMBL" id="KAJ8494775.1"/>
    </source>
</evidence>
<name>A0AAD7XEU5_9APHY</name>
<organism evidence="3 4">
    <name type="scientific">Trametes cubensis</name>
    <dbReference type="NCBI Taxonomy" id="1111947"/>
    <lineage>
        <taxon>Eukaryota</taxon>
        <taxon>Fungi</taxon>
        <taxon>Dikarya</taxon>
        <taxon>Basidiomycota</taxon>
        <taxon>Agaricomycotina</taxon>
        <taxon>Agaricomycetes</taxon>
        <taxon>Polyporales</taxon>
        <taxon>Polyporaceae</taxon>
        <taxon>Trametes</taxon>
    </lineage>
</organism>
<keyword evidence="4" id="KW-1185">Reference proteome</keyword>
<keyword evidence="2" id="KW-0539">Nucleus</keyword>
<dbReference type="InterPro" id="IPR021858">
    <property type="entry name" value="Fun_TF"/>
</dbReference>
<dbReference type="PANTHER" id="PTHR37534">
    <property type="entry name" value="TRANSCRIPTIONAL ACTIVATOR PROTEIN UGA3"/>
    <property type="match status" value="1"/>
</dbReference>
<comment type="subcellular location">
    <subcellularLocation>
        <location evidence="1">Nucleus</location>
    </subcellularLocation>
</comment>
<dbReference type="Proteomes" id="UP001215151">
    <property type="component" value="Unassembled WGS sequence"/>
</dbReference>
<reference evidence="3" key="1">
    <citation type="submission" date="2022-11" db="EMBL/GenBank/DDBJ databases">
        <title>Genome Sequence of Cubamyces cubensis.</title>
        <authorList>
            <person name="Buettner E."/>
        </authorList>
    </citation>
    <scope>NUCLEOTIDE SEQUENCE</scope>
    <source>
        <strain evidence="3">MPL-01</strain>
    </source>
</reference>